<dbReference type="GO" id="GO:0003735">
    <property type="term" value="F:structural constituent of ribosome"/>
    <property type="evidence" value="ECO:0007669"/>
    <property type="project" value="UniProtKB-UniRule"/>
</dbReference>
<evidence type="ECO:0000256" key="3">
    <source>
        <dbReference type="ARBA" id="ARBA00022980"/>
    </source>
</evidence>
<dbReference type="FunFam" id="3.30.160.20:FF:000022">
    <property type="entry name" value="28S ribosomal protein S5, mitochondrial"/>
    <property type="match status" value="1"/>
</dbReference>
<dbReference type="Proteomes" id="UP000077154">
    <property type="component" value="Unassembled WGS sequence"/>
</dbReference>
<evidence type="ECO:0000259" key="10">
    <source>
        <dbReference type="PROSITE" id="PS50881"/>
    </source>
</evidence>
<organism evidence="11">
    <name type="scientific">Pseudogymnoascus destructans</name>
    <dbReference type="NCBI Taxonomy" id="655981"/>
    <lineage>
        <taxon>Eukaryota</taxon>
        <taxon>Fungi</taxon>
        <taxon>Dikarya</taxon>
        <taxon>Ascomycota</taxon>
        <taxon>Pezizomycotina</taxon>
        <taxon>Leotiomycetes</taxon>
        <taxon>Thelebolales</taxon>
        <taxon>Thelebolaceae</taxon>
        <taxon>Pseudogymnoascus</taxon>
    </lineage>
</organism>
<dbReference type="Gene3D" id="3.30.230.10">
    <property type="match status" value="1"/>
</dbReference>
<name>A0A176ZYF4_9PEZI</name>
<comment type="similarity">
    <text evidence="2 9">Belongs to the universal ribosomal protein uS5 family.</text>
</comment>
<dbReference type="InterPro" id="IPR005324">
    <property type="entry name" value="Ribosomal_uS5_C"/>
</dbReference>
<evidence type="ECO:0000256" key="8">
    <source>
        <dbReference type="PROSITE-ProRule" id="PRU00268"/>
    </source>
</evidence>
<dbReference type="FunFam" id="3.30.230.10:FF:000041">
    <property type="entry name" value="37S ribosomal protein S5"/>
    <property type="match status" value="1"/>
</dbReference>
<feature type="domain" description="S5 DRBM" evidence="10">
    <location>
        <begin position="247"/>
        <end position="310"/>
    </location>
</feature>
<dbReference type="PANTHER" id="PTHR48277">
    <property type="entry name" value="MITOCHONDRIAL RIBOSOMAL PROTEIN S5"/>
    <property type="match status" value="1"/>
</dbReference>
<dbReference type="RefSeq" id="XP_024320211.1">
    <property type="nucleotide sequence ID" value="XM_024472187.1"/>
</dbReference>
<dbReference type="SUPFAM" id="SSF54211">
    <property type="entry name" value="Ribosomal protein S5 domain 2-like"/>
    <property type="match status" value="1"/>
</dbReference>
<dbReference type="eggNOG" id="KOG2646">
    <property type="taxonomic scope" value="Eukaryota"/>
</dbReference>
<dbReference type="InterPro" id="IPR014721">
    <property type="entry name" value="Ribsml_uS5_D2-typ_fold_subgr"/>
</dbReference>
<reference evidence="11" key="1">
    <citation type="submission" date="2016-03" db="EMBL/GenBank/DDBJ databases">
        <title>Updated assembly of Pseudogymnoascus destructans, the fungus causing white-nose syndrome of bats.</title>
        <authorList>
            <person name="Palmer J.M."/>
            <person name="Drees K.P."/>
            <person name="Foster J.T."/>
            <person name="Lindner D.L."/>
        </authorList>
    </citation>
    <scope>NUCLEOTIDE SEQUENCE [LARGE SCALE GENOMIC DNA]</scope>
    <source>
        <strain evidence="11">20631-21</strain>
    </source>
</reference>
<evidence type="ECO:0000256" key="9">
    <source>
        <dbReference type="RuleBase" id="RU003823"/>
    </source>
</evidence>
<dbReference type="Pfam" id="PF00333">
    <property type="entry name" value="Ribosomal_S5"/>
    <property type="match status" value="1"/>
</dbReference>
<dbReference type="GeneID" id="36291681"/>
<dbReference type="Pfam" id="PF03719">
    <property type="entry name" value="Ribosomal_S5_C"/>
    <property type="match status" value="1"/>
</dbReference>
<evidence type="ECO:0000256" key="5">
    <source>
        <dbReference type="ARBA" id="ARBA00023274"/>
    </source>
</evidence>
<dbReference type="GO" id="GO:0006412">
    <property type="term" value="P:translation"/>
    <property type="evidence" value="ECO:0007669"/>
    <property type="project" value="InterPro"/>
</dbReference>
<evidence type="ECO:0000256" key="7">
    <source>
        <dbReference type="ARBA" id="ARBA00039335"/>
    </source>
</evidence>
<dbReference type="OrthoDB" id="309483at2759"/>
<dbReference type="InterPro" id="IPR000851">
    <property type="entry name" value="Ribosomal_uS5"/>
</dbReference>
<dbReference type="InterPro" id="IPR020568">
    <property type="entry name" value="Ribosomal_Su5_D2-typ_SF"/>
</dbReference>
<dbReference type="AlphaFoldDB" id="A0A176ZYF4"/>
<dbReference type="GO" id="GO:0003723">
    <property type="term" value="F:RNA binding"/>
    <property type="evidence" value="ECO:0007669"/>
    <property type="project" value="InterPro"/>
</dbReference>
<gene>
    <name evidence="11" type="primary">MRPS5</name>
    <name evidence="11" type="ORF">VC83_08641</name>
</gene>
<keyword evidence="4" id="KW-0496">Mitochondrion</keyword>
<evidence type="ECO:0000256" key="2">
    <source>
        <dbReference type="ARBA" id="ARBA00008945"/>
    </source>
</evidence>
<comment type="function">
    <text evidence="6">Component of the mitochondrial ribosome (mitoribosome), a dedicated translation machinery responsible for the synthesis of mitochondrial genome-encoded proteins, including at least some of the essential transmembrane subunits of the mitochondrial respiratory chain. The mitoribosomes are attached to the mitochondrial inner membrane and translation products are cotranslationally integrated into the membrane.</text>
</comment>
<dbReference type="Gene3D" id="3.30.160.20">
    <property type="match status" value="1"/>
</dbReference>
<keyword evidence="3 8" id="KW-0689">Ribosomal protein</keyword>
<dbReference type="VEuPathDB" id="FungiDB:GMDG_06061"/>
<proteinExistence type="inferred from homology"/>
<sequence length="423" mass="47246">MMSVSRPARCVFSSASSIAKARPMVQCRDFSTTQSLPGRRRRRFASVKAEDMGLLSQAPTSQVLKSYTKKDEQNLSKRYTPDQMRVIAAGEEAIDLEDIRSQGVVRNDPYAFKYLDDFSVLRPTLDKIPKAPSTVPKGARWLNETERFDQVNEWLGKMTEEKELQGLTEPNAVPITRLDLQKFIDETPSMTGGGKFGSDVLAPALPKVPSMVGMYQNSTLVDKRDPTGTYDKVRRQTGMSLDDILALDVKNIVAHRVVNMTRLGRVQSFYSLSIAGNGNGMLGLGEGKSAEMVDSLNQSRMAAIKNMKPIPRYEDRTIFGEVEAKVSAVRVQLMSRPPGFGLRCQYLIFEMCRAAGIRDVAARVPFARNKMNTAKATYEALMNQRIPDEVARGLGKKLIDVRKVYYGGDQQLPKRQRTDDAEV</sequence>
<protein>
    <recommendedName>
        <fullName evidence="7">Small ribosomal subunit protein uS5m</fullName>
    </recommendedName>
</protein>
<evidence type="ECO:0000313" key="11">
    <source>
        <dbReference type="EMBL" id="OAF54908.2"/>
    </source>
</evidence>
<dbReference type="GO" id="GO:0005763">
    <property type="term" value="C:mitochondrial small ribosomal subunit"/>
    <property type="evidence" value="ECO:0007669"/>
    <property type="project" value="UniProtKB-ARBA"/>
</dbReference>
<evidence type="ECO:0000256" key="4">
    <source>
        <dbReference type="ARBA" id="ARBA00023128"/>
    </source>
</evidence>
<dbReference type="PANTHER" id="PTHR48277:SF1">
    <property type="entry name" value="MITOCHONDRIAL RIBOSOMAL PROTEIN S5"/>
    <property type="match status" value="1"/>
</dbReference>
<dbReference type="InterPro" id="IPR013810">
    <property type="entry name" value="Ribosomal_uS5_N"/>
</dbReference>
<dbReference type="EMBL" id="KV441414">
    <property type="protein sequence ID" value="OAF54908.2"/>
    <property type="molecule type" value="Genomic_DNA"/>
</dbReference>
<dbReference type="SUPFAM" id="SSF54768">
    <property type="entry name" value="dsRNA-binding domain-like"/>
    <property type="match status" value="1"/>
</dbReference>
<dbReference type="PROSITE" id="PS50881">
    <property type="entry name" value="S5_DSRBD"/>
    <property type="match status" value="1"/>
</dbReference>
<accession>A0A176ZYF4</accession>
<evidence type="ECO:0000256" key="1">
    <source>
        <dbReference type="ARBA" id="ARBA00004173"/>
    </source>
</evidence>
<evidence type="ECO:0000256" key="6">
    <source>
        <dbReference type="ARBA" id="ARBA00037226"/>
    </source>
</evidence>
<keyword evidence="5 8" id="KW-0687">Ribonucleoprotein</keyword>
<comment type="subcellular location">
    <subcellularLocation>
        <location evidence="1">Mitochondrion</location>
    </subcellularLocation>
</comment>